<protein>
    <submittedName>
        <fullName evidence="3">Substrate-binding domain-containing protein</fullName>
    </submittedName>
</protein>
<comment type="caution">
    <text evidence="3">The sequence shown here is derived from an EMBL/GenBank/DDBJ whole genome shotgun (WGS) entry which is preliminary data.</text>
</comment>
<dbReference type="SUPFAM" id="SSF53850">
    <property type="entry name" value="Periplasmic binding protein-like II"/>
    <property type="match status" value="1"/>
</dbReference>
<evidence type="ECO:0000256" key="1">
    <source>
        <dbReference type="ARBA" id="ARBA00022729"/>
    </source>
</evidence>
<proteinExistence type="predicted"/>
<organism evidence="3 4">
    <name type="scientific">Candidatus Amulumruptor caecigallinarius</name>
    <dbReference type="NCBI Taxonomy" id="2109911"/>
    <lineage>
        <taxon>Bacteria</taxon>
        <taxon>Pseudomonadati</taxon>
        <taxon>Bacteroidota</taxon>
        <taxon>Bacteroidia</taxon>
        <taxon>Bacteroidales</taxon>
        <taxon>Muribaculaceae</taxon>
        <taxon>Candidatus Amulumruptor</taxon>
    </lineage>
</organism>
<feature type="domain" description="PBP" evidence="2">
    <location>
        <begin position="30"/>
        <end position="300"/>
    </location>
</feature>
<dbReference type="AlphaFoldDB" id="A0A4Q0UB01"/>
<dbReference type="Pfam" id="PF12849">
    <property type="entry name" value="PBP_like_2"/>
    <property type="match status" value="1"/>
</dbReference>
<keyword evidence="1" id="KW-0732">Signal</keyword>
<dbReference type="InterPro" id="IPR050811">
    <property type="entry name" value="Phosphate_ABC_transporter"/>
</dbReference>
<dbReference type="PANTHER" id="PTHR30570">
    <property type="entry name" value="PERIPLASMIC PHOSPHATE BINDING COMPONENT OF PHOSPHATE ABC TRANSPORTER"/>
    <property type="match status" value="1"/>
</dbReference>
<reference evidence="3" key="2">
    <citation type="submission" date="2021-09" db="EMBL/GenBank/DDBJ databases">
        <authorList>
            <person name="Gilroy R."/>
        </authorList>
    </citation>
    <scope>NUCLEOTIDE SEQUENCE</scope>
    <source>
        <strain evidence="3">4100</strain>
    </source>
</reference>
<evidence type="ECO:0000313" key="4">
    <source>
        <dbReference type="Proteomes" id="UP000711407"/>
    </source>
</evidence>
<dbReference type="Gene3D" id="3.40.190.10">
    <property type="entry name" value="Periplasmic binding protein-like II"/>
    <property type="match status" value="2"/>
</dbReference>
<accession>A0A4Q0UB01</accession>
<reference evidence="3" key="1">
    <citation type="journal article" date="2021" name="PeerJ">
        <title>Extensive microbial diversity within the chicken gut microbiome revealed by metagenomics and culture.</title>
        <authorList>
            <person name="Gilroy R."/>
            <person name="Ravi A."/>
            <person name="Getino M."/>
            <person name="Pursley I."/>
            <person name="Horton D.L."/>
            <person name="Alikhan N.F."/>
            <person name="Baker D."/>
            <person name="Gharbi K."/>
            <person name="Hall N."/>
            <person name="Watson M."/>
            <person name="Adriaenssens E.M."/>
            <person name="Foster-Nyarko E."/>
            <person name="Jarju S."/>
            <person name="Secka A."/>
            <person name="Antonio M."/>
            <person name="Oren A."/>
            <person name="Chaudhuri R.R."/>
            <person name="La Ragione R."/>
            <person name="Hildebrand F."/>
            <person name="Pallen M.J."/>
        </authorList>
    </citation>
    <scope>NUCLEOTIDE SEQUENCE</scope>
    <source>
        <strain evidence="3">4100</strain>
    </source>
</reference>
<evidence type="ECO:0000313" key="3">
    <source>
        <dbReference type="EMBL" id="HJE39643.1"/>
    </source>
</evidence>
<evidence type="ECO:0000259" key="2">
    <source>
        <dbReference type="Pfam" id="PF12849"/>
    </source>
</evidence>
<gene>
    <name evidence="3" type="ORF">K8V47_07820</name>
</gene>
<sequence length="325" mass="35926">MNILKHSIISMMAAAAIAPVLTSCDKKVTTTSTSGVGSIVCDASFENIMSQEIDVYEYIYPNASIIPYYVDEHSAVDSLLDLKTKAIVITRRLTQQEKDYLKSKKKNVRESRIAVDAIALIVNPANSVSVLSKKEIAQILSGQLRRWDEVEPSKLGDIEVVFDHQGSSTVQYMRDSLLNGGNFGPNVYAQKTNADVFKAVATNKNAIGIIGVSWISSDLREREYTREELAEASSKSDTTAIEFDPRIKVLKVRGNNEVTAYKPYQAYIYDGSYPLYRSVYMINTAAGGTVVHGFYSFVTSFQGQKLIQMTGILPGTLSPRMVSLE</sequence>
<dbReference type="EMBL" id="DYXT01000040">
    <property type="protein sequence ID" value="HJE39643.1"/>
    <property type="molecule type" value="Genomic_DNA"/>
</dbReference>
<dbReference type="PANTHER" id="PTHR30570:SF1">
    <property type="entry name" value="PHOSPHATE-BINDING PROTEIN PSTS"/>
    <property type="match status" value="1"/>
</dbReference>
<dbReference type="Proteomes" id="UP000711407">
    <property type="component" value="Unassembled WGS sequence"/>
</dbReference>
<dbReference type="PROSITE" id="PS51257">
    <property type="entry name" value="PROKAR_LIPOPROTEIN"/>
    <property type="match status" value="1"/>
</dbReference>
<dbReference type="InterPro" id="IPR024370">
    <property type="entry name" value="PBP_domain"/>
</dbReference>
<name>A0A4Q0UB01_9BACT</name>